<accession>A0A9N9WGI4</accession>
<feature type="transmembrane region" description="Helical" evidence="2">
    <location>
        <begin position="88"/>
        <end position="109"/>
    </location>
</feature>
<dbReference type="AlphaFoldDB" id="A0A9N9WGI4"/>
<proteinExistence type="predicted"/>
<feature type="compositionally biased region" description="Polar residues" evidence="1">
    <location>
        <begin position="135"/>
        <end position="144"/>
    </location>
</feature>
<organism evidence="3 4">
    <name type="scientific">Diatraea saccharalis</name>
    <name type="common">sugarcane borer</name>
    <dbReference type="NCBI Taxonomy" id="40085"/>
    <lineage>
        <taxon>Eukaryota</taxon>
        <taxon>Metazoa</taxon>
        <taxon>Ecdysozoa</taxon>
        <taxon>Arthropoda</taxon>
        <taxon>Hexapoda</taxon>
        <taxon>Insecta</taxon>
        <taxon>Pterygota</taxon>
        <taxon>Neoptera</taxon>
        <taxon>Endopterygota</taxon>
        <taxon>Lepidoptera</taxon>
        <taxon>Glossata</taxon>
        <taxon>Ditrysia</taxon>
        <taxon>Pyraloidea</taxon>
        <taxon>Crambidae</taxon>
        <taxon>Crambinae</taxon>
        <taxon>Diatraea</taxon>
    </lineage>
</organism>
<keyword evidence="2" id="KW-0812">Transmembrane</keyword>
<feature type="compositionally biased region" description="Low complexity" evidence="1">
    <location>
        <begin position="270"/>
        <end position="289"/>
    </location>
</feature>
<keyword evidence="2" id="KW-0472">Membrane</keyword>
<feature type="region of interest" description="Disordered" evidence="1">
    <location>
        <begin position="135"/>
        <end position="157"/>
    </location>
</feature>
<keyword evidence="4" id="KW-1185">Reference proteome</keyword>
<keyword evidence="2" id="KW-1133">Transmembrane helix</keyword>
<evidence type="ECO:0000313" key="3">
    <source>
        <dbReference type="EMBL" id="CAG9791912.1"/>
    </source>
</evidence>
<dbReference type="EMBL" id="OU893335">
    <property type="protein sequence ID" value="CAG9791912.1"/>
    <property type="molecule type" value="Genomic_DNA"/>
</dbReference>
<reference evidence="3" key="2">
    <citation type="submission" date="2022-10" db="EMBL/GenBank/DDBJ databases">
        <authorList>
            <consortium name="ENA_rothamsted_submissions"/>
            <consortium name="culmorum"/>
            <person name="King R."/>
        </authorList>
    </citation>
    <scope>NUCLEOTIDE SEQUENCE</scope>
</reference>
<gene>
    <name evidence="3" type="ORF">DIATSA_LOCUS9493</name>
</gene>
<feature type="compositionally biased region" description="Polar residues" evidence="1">
    <location>
        <begin position="241"/>
        <end position="260"/>
    </location>
</feature>
<feature type="compositionally biased region" description="Basic and acidic residues" evidence="1">
    <location>
        <begin position="297"/>
        <end position="309"/>
    </location>
</feature>
<feature type="region of interest" description="Disordered" evidence="1">
    <location>
        <begin position="183"/>
        <end position="336"/>
    </location>
</feature>
<evidence type="ECO:0000256" key="1">
    <source>
        <dbReference type="SAM" id="MobiDB-lite"/>
    </source>
</evidence>
<evidence type="ECO:0000256" key="2">
    <source>
        <dbReference type="SAM" id="Phobius"/>
    </source>
</evidence>
<name>A0A9N9WGI4_9NEOP</name>
<sequence>MIYGQPSACNDDVECSSGFYCEKVVHACHECLRCEELKRESPVPQEICVKSVVECGACIKGYVEGLRLDRACILLSERSDGGGSVPPYGWLFIALPLLGFMAIVIYVVWKRKTLFSYLEDVFKIRASTLASVHSRGTNNGTVSAPNAHDPPPPYNPYYEPVRPVSPSDTNEIIVSEDSAIPFIKRTPAAPTQRGRDSAGSQAARPFNNPAYVRGPSAGIGQAEDSDPGSPFPPHDEDTMESHWTPNQSINNNISDNTTDGGVSPSGGDVAGAIATRAPAAVARRPAAGTEPPSKVARLREDTNNNRGHESSGGSGSGSPRASSPSPSPSPGPPHSVIINVVTNINKVEQRNTLNN</sequence>
<protein>
    <submittedName>
        <fullName evidence="3">Uncharacterized protein</fullName>
    </submittedName>
</protein>
<reference evidence="3" key="1">
    <citation type="submission" date="2021-12" db="EMBL/GenBank/DDBJ databases">
        <authorList>
            <person name="King R."/>
        </authorList>
    </citation>
    <scope>NUCLEOTIDE SEQUENCE</scope>
</reference>
<dbReference type="Proteomes" id="UP001153714">
    <property type="component" value="Chromosome 4"/>
</dbReference>
<evidence type="ECO:0000313" key="4">
    <source>
        <dbReference type="Proteomes" id="UP001153714"/>
    </source>
</evidence>
<dbReference type="OrthoDB" id="6368224at2759"/>